<evidence type="ECO:0000256" key="16">
    <source>
        <dbReference type="ARBA" id="ARBA00024003"/>
    </source>
</evidence>
<evidence type="ECO:0000256" key="9">
    <source>
        <dbReference type="ARBA" id="ARBA00022692"/>
    </source>
</evidence>
<evidence type="ECO:0000256" key="5">
    <source>
        <dbReference type="ARBA" id="ARBA00004419"/>
    </source>
</evidence>
<protein>
    <recommendedName>
        <fullName evidence="17">Transmembrane protein 230</fullName>
    </recommendedName>
</protein>
<keyword evidence="15" id="KW-0968">Cytoplasmic vesicle</keyword>
<dbReference type="GO" id="GO:0016020">
    <property type="term" value="C:membrane"/>
    <property type="evidence" value="ECO:0007669"/>
    <property type="project" value="UniProtKB-SubCell"/>
</dbReference>
<evidence type="ECO:0000256" key="12">
    <source>
        <dbReference type="ARBA" id="ARBA00023018"/>
    </source>
</evidence>
<comment type="similarity">
    <text evidence="8">Belongs to the TMEM134/TMEM230 family.</text>
</comment>
<evidence type="ECO:0000256" key="3">
    <source>
        <dbReference type="ARBA" id="ARBA00004234"/>
    </source>
</evidence>
<feature type="transmembrane region" description="Helical" evidence="18">
    <location>
        <begin position="70"/>
        <end position="93"/>
    </location>
</feature>
<evidence type="ECO:0000256" key="17">
    <source>
        <dbReference type="ARBA" id="ARBA00024088"/>
    </source>
</evidence>
<comment type="subcellular location">
    <subcellularLocation>
        <location evidence="5">Cytoplasmic vesicle</location>
        <location evidence="5">Autophagosome</location>
    </subcellularLocation>
    <subcellularLocation>
        <location evidence="3">Cytoplasmic vesicle</location>
        <location evidence="3">Secretory vesicle</location>
        <location evidence="3">Synaptic vesicle</location>
    </subcellularLocation>
    <subcellularLocation>
        <location evidence="4">Early endosome</location>
    </subcellularLocation>
    <subcellularLocation>
        <location evidence="6">Golgi apparatus</location>
        <location evidence="6">trans-Golgi network</location>
    </subcellularLocation>
    <subcellularLocation>
        <location evidence="7">Late endosome</location>
    </subcellularLocation>
    <subcellularLocation>
        <location evidence="1">Membrane</location>
        <topology evidence="1">Multi-pass membrane protein</topology>
    </subcellularLocation>
    <subcellularLocation>
        <location evidence="2">Recycling endosome</location>
    </subcellularLocation>
</comment>
<dbReference type="PANTHER" id="PTHR15664">
    <property type="entry name" value="C20ORF30 PROTEIN"/>
    <property type="match status" value="1"/>
</dbReference>
<dbReference type="GO" id="GO:0055037">
    <property type="term" value="C:recycling endosome"/>
    <property type="evidence" value="ECO:0007669"/>
    <property type="project" value="UniProtKB-SubCell"/>
</dbReference>
<evidence type="ECO:0000313" key="19">
    <source>
        <dbReference type="EMBL" id="CAD8753357.1"/>
    </source>
</evidence>
<evidence type="ECO:0000256" key="7">
    <source>
        <dbReference type="ARBA" id="ARBA00004603"/>
    </source>
</evidence>
<dbReference type="InterPro" id="IPR044234">
    <property type="entry name" value="TMEM230"/>
</dbReference>
<feature type="transmembrane region" description="Helical" evidence="18">
    <location>
        <begin position="30"/>
        <end position="50"/>
    </location>
</feature>
<dbReference type="GO" id="GO:0005794">
    <property type="term" value="C:Golgi apparatus"/>
    <property type="evidence" value="ECO:0007669"/>
    <property type="project" value="UniProtKB-SubCell"/>
</dbReference>
<dbReference type="EMBL" id="HBFK01032660">
    <property type="protein sequence ID" value="CAD8753357.1"/>
    <property type="molecule type" value="Transcribed_RNA"/>
</dbReference>
<evidence type="ECO:0000313" key="20">
    <source>
        <dbReference type="EMBL" id="CAD8965515.1"/>
    </source>
</evidence>
<name>A0A6U4NY97_HEMAN</name>
<evidence type="ECO:0000256" key="2">
    <source>
        <dbReference type="ARBA" id="ARBA00004172"/>
    </source>
</evidence>
<keyword evidence="10" id="KW-0967">Endosome</keyword>
<dbReference type="InterPro" id="IPR008590">
    <property type="entry name" value="TMEM_230/134"/>
</dbReference>
<accession>A0A6U4NY97</accession>
<keyword evidence="14 18" id="KW-0472">Membrane</keyword>
<dbReference type="GO" id="GO:0005776">
    <property type="term" value="C:autophagosome"/>
    <property type="evidence" value="ECO:0007669"/>
    <property type="project" value="UniProtKB-SubCell"/>
</dbReference>
<gene>
    <name evidence="20" type="ORF">HAND00432_LOCUS17433</name>
    <name evidence="19" type="ORF">HAND1043_LOCUS19863</name>
</gene>
<evidence type="ECO:0000256" key="13">
    <source>
        <dbReference type="ARBA" id="ARBA00023034"/>
    </source>
</evidence>
<keyword evidence="12" id="KW-0770">Synapse</keyword>
<comment type="function">
    <text evidence="16">Involved in trafficking and recycling of synaptic vesicles.</text>
</comment>
<dbReference type="EMBL" id="HBFX01028899">
    <property type="protein sequence ID" value="CAD8965515.1"/>
    <property type="molecule type" value="Transcribed_RNA"/>
</dbReference>
<dbReference type="PANTHER" id="PTHR15664:SF6">
    <property type="entry name" value="TRANSMEMBRANE PROTEIN 230"/>
    <property type="match status" value="1"/>
</dbReference>
<evidence type="ECO:0000256" key="15">
    <source>
        <dbReference type="ARBA" id="ARBA00023329"/>
    </source>
</evidence>
<evidence type="ECO:0000256" key="11">
    <source>
        <dbReference type="ARBA" id="ARBA00022989"/>
    </source>
</evidence>
<evidence type="ECO:0000256" key="1">
    <source>
        <dbReference type="ARBA" id="ARBA00004141"/>
    </source>
</evidence>
<keyword evidence="13" id="KW-0333">Golgi apparatus</keyword>
<evidence type="ECO:0000256" key="6">
    <source>
        <dbReference type="ARBA" id="ARBA00004601"/>
    </source>
</evidence>
<dbReference type="AlphaFoldDB" id="A0A6U4NY97"/>
<keyword evidence="11 18" id="KW-1133">Transmembrane helix</keyword>
<evidence type="ECO:0000256" key="4">
    <source>
        <dbReference type="ARBA" id="ARBA00004412"/>
    </source>
</evidence>
<sequence>MSNFDDVSRVGERDDAALLRPNRREVPVKPVLLALFLFVIGVVMLSLAAAVTTGTLNADYWWPGQKWTSIAIAFFVIGSLAFVPGAYSTWIAYASYRGYPGYSFDQIPHVQ</sequence>
<evidence type="ECO:0000256" key="14">
    <source>
        <dbReference type="ARBA" id="ARBA00023136"/>
    </source>
</evidence>
<dbReference type="Pfam" id="PF05915">
    <property type="entry name" value="TMEM_230_134"/>
    <property type="match status" value="1"/>
</dbReference>
<evidence type="ECO:0000256" key="8">
    <source>
        <dbReference type="ARBA" id="ARBA00007743"/>
    </source>
</evidence>
<proteinExistence type="inferred from homology"/>
<dbReference type="GO" id="GO:0005769">
    <property type="term" value="C:early endosome"/>
    <property type="evidence" value="ECO:0007669"/>
    <property type="project" value="UniProtKB-SubCell"/>
</dbReference>
<reference evidence="20" key="1">
    <citation type="submission" date="2021-01" db="EMBL/GenBank/DDBJ databases">
        <authorList>
            <person name="Corre E."/>
            <person name="Pelletier E."/>
            <person name="Niang G."/>
            <person name="Scheremetjew M."/>
            <person name="Finn R."/>
            <person name="Kale V."/>
            <person name="Holt S."/>
            <person name="Cochrane G."/>
            <person name="Meng A."/>
            <person name="Brown T."/>
            <person name="Cohen L."/>
        </authorList>
    </citation>
    <scope>NUCLEOTIDE SEQUENCE</scope>
    <source>
        <strain evidence="19">CCMP441</strain>
        <strain evidence="20">CCMP644</strain>
    </source>
</reference>
<organism evidence="20">
    <name type="scientific">Hemiselmis andersenii</name>
    <name type="common">Cryptophyte alga</name>
    <dbReference type="NCBI Taxonomy" id="464988"/>
    <lineage>
        <taxon>Eukaryota</taxon>
        <taxon>Cryptophyceae</taxon>
        <taxon>Cryptomonadales</taxon>
        <taxon>Hemiselmidaceae</taxon>
        <taxon>Hemiselmis</taxon>
    </lineage>
</organism>
<evidence type="ECO:0000256" key="10">
    <source>
        <dbReference type="ARBA" id="ARBA00022753"/>
    </source>
</evidence>
<evidence type="ECO:0000256" key="18">
    <source>
        <dbReference type="SAM" id="Phobius"/>
    </source>
</evidence>
<dbReference type="GO" id="GO:0005770">
    <property type="term" value="C:late endosome"/>
    <property type="evidence" value="ECO:0007669"/>
    <property type="project" value="UniProtKB-SubCell"/>
</dbReference>
<keyword evidence="9 18" id="KW-0812">Transmembrane</keyword>